<comment type="caution">
    <text evidence="4">The sequence shown here is derived from an EMBL/GenBank/DDBJ whole genome shotgun (WGS) entry which is preliminary data.</text>
</comment>
<sequence>MGAAGTWLAYVALQHLLSGRFWLWLLPDLAPPLVYLAVPLLMLAAVPLAGRAWRWCAALTAAALLLGAGQSGLNLAALPGGGSPPPPGALRLLSWNTEYWYQDDDPGRFYRFLKDRRADVYLLQEYMNWDNGDPLPFDDLARLRREFPGYHIAHLGELVTLSRHPIVATPPVGPARALGPRPSWRAEFDLGKVLRTDLRVGDAVLSVYNVHIPTQYMLDENPLTSAFYTKLRARDAARRAQFDGLRADVAANPGPVLVSGDFNSTAAMGDMGWLFGRLSAANRAAGDLHLGSWPAGGPALWQLDWTLTARATVHTYRLTDPLGMSDHRAQELVISVPPDRRPATPNTPVPAGAPAFPPPLAAARHHRPGPWP</sequence>
<dbReference type="InterPro" id="IPR036691">
    <property type="entry name" value="Endo/exonu/phosph_ase_sf"/>
</dbReference>
<reference evidence="4" key="1">
    <citation type="journal article" date="2014" name="Int. J. Syst. Evol. Microbiol.">
        <title>Complete genome sequence of Corynebacterium casei LMG S-19264T (=DSM 44701T), isolated from a smear-ripened cheese.</title>
        <authorList>
            <consortium name="US DOE Joint Genome Institute (JGI-PGF)"/>
            <person name="Walter F."/>
            <person name="Albersmeier A."/>
            <person name="Kalinowski J."/>
            <person name="Ruckert C."/>
        </authorList>
    </citation>
    <scope>NUCLEOTIDE SEQUENCE</scope>
    <source>
        <strain evidence="4">JCM 13064</strain>
    </source>
</reference>
<dbReference type="Proteomes" id="UP000645217">
    <property type="component" value="Unassembled WGS sequence"/>
</dbReference>
<dbReference type="GO" id="GO:0003824">
    <property type="term" value="F:catalytic activity"/>
    <property type="evidence" value="ECO:0007669"/>
    <property type="project" value="InterPro"/>
</dbReference>
<name>A0A917RQG3_9ACTN</name>
<evidence type="ECO:0000256" key="2">
    <source>
        <dbReference type="SAM" id="Phobius"/>
    </source>
</evidence>
<dbReference type="Pfam" id="PF03372">
    <property type="entry name" value="Exo_endo_phos"/>
    <property type="match status" value="1"/>
</dbReference>
<dbReference type="SUPFAM" id="SSF56219">
    <property type="entry name" value="DNase I-like"/>
    <property type="match status" value="1"/>
</dbReference>
<dbReference type="InterPro" id="IPR005135">
    <property type="entry name" value="Endo/exonuclease/phosphatase"/>
</dbReference>
<evidence type="ECO:0000256" key="1">
    <source>
        <dbReference type="SAM" id="MobiDB-lite"/>
    </source>
</evidence>
<feature type="region of interest" description="Disordered" evidence="1">
    <location>
        <begin position="336"/>
        <end position="372"/>
    </location>
</feature>
<keyword evidence="2" id="KW-1133">Transmembrane helix</keyword>
<evidence type="ECO:0000259" key="3">
    <source>
        <dbReference type="Pfam" id="PF03372"/>
    </source>
</evidence>
<dbReference type="EMBL" id="BMNT01000059">
    <property type="protein sequence ID" value="GGL17917.1"/>
    <property type="molecule type" value="Genomic_DNA"/>
</dbReference>
<keyword evidence="5" id="KW-1185">Reference proteome</keyword>
<keyword evidence="2" id="KW-0812">Transmembrane</keyword>
<evidence type="ECO:0000313" key="5">
    <source>
        <dbReference type="Proteomes" id="UP000645217"/>
    </source>
</evidence>
<reference evidence="4" key="2">
    <citation type="submission" date="2020-09" db="EMBL/GenBank/DDBJ databases">
        <authorList>
            <person name="Sun Q."/>
            <person name="Ohkuma M."/>
        </authorList>
    </citation>
    <scope>NUCLEOTIDE SEQUENCE</scope>
    <source>
        <strain evidence="4">JCM 13064</strain>
    </source>
</reference>
<dbReference type="AlphaFoldDB" id="A0A917RQG3"/>
<protein>
    <recommendedName>
        <fullName evidence="3">Endonuclease/exonuclease/phosphatase domain-containing protein</fullName>
    </recommendedName>
</protein>
<dbReference type="Gene3D" id="3.60.10.10">
    <property type="entry name" value="Endonuclease/exonuclease/phosphatase"/>
    <property type="match status" value="1"/>
</dbReference>
<accession>A0A917RQG3</accession>
<keyword evidence="2" id="KW-0472">Membrane</keyword>
<feature type="compositionally biased region" description="Basic residues" evidence="1">
    <location>
        <begin position="363"/>
        <end position="372"/>
    </location>
</feature>
<feature type="domain" description="Endonuclease/exonuclease/phosphatase" evidence="3">
    <location>
        <begin position="94"/>
        <end position="327"/>
    </location>
</feature>
<proteinExistence type="predicted"/>
<feature type="transmembrane region" description="Helical" evidence="2">
    <location>
        <begin position="32"/>
        <end position="50"/>
    </location>
</feature>
<gene>
    <name evidence="4" type="ORF">GCM10007964_69890</name>
</gene>
<organism evidence="4 5">
    <name type="scientific">Sphaerisporangium melleum</name>
    <dbReference type="NCBI Taxonomy" id="321316"/>
    <lineage>
        <taxon>Bacteria</taxon>
        <taxon>Bacillati</taxon>
        <taxon>Actinomycetota</taxon>
        <taxon>Actinomycetes</taxon>
        <taxon>Streptosporangiales</taxon>
        <taxon>Streptosporangiaceae</taxon>
        <taxon>Sphaerisporangium</taxon>
    </lineage>
</organism>
<evidence type="ECO:0000313" key="4">
    <source>
        <dbReference type="EMBL" id="GGL17917.1"/>
    </source>
</evidence>